<name>A0AAD1U1E9_EUPCR</name>
<reference evidence="1" key="1">
    <citation type="submission" date="2023-07" db="EMBL/GenBank/DDBJ databases">
        <authorList>
            <consortium name="AG Swart"/>
            <person name="Singh M."/>
            <person name="Singh A."/>
            <person name="Seah K."/>
            <person name="Emmerich C."/>
        </authorList>
    </citation>
    <scope>NUCLEOTIDE SEQUENCE</scope>
    <source>
        <strain evidence="1">DP1</strain>
    </source>
</reference>
<dbReference type="Proteomes" id="UP001295684">
    <property type="component" value="Unassembled WGS sequence"/>
</dbReference>
<accession>A0AAD1U1E9</accession>
<gene>
    <name evidence="1" type="ORF">ECRASSUSDP1_LOCUS1503</name>
</gene>
<evidence type="ECO:0000313" key="2">
    <source>
        <dbReference type="Proteomes" id="UP001295684"/>
    </source>
</evidence>
<comment type="caution">
    <text evidence="1">The sequence shown here is derived from an EMBL/GenBank/DDBJ whole genome shotgun (WGS) entry which is preliminary data.</text>
</comment>
<sequence>MKFLNTILREILFFLEFKDIVRSSLAFVNKQFFNNIVEDTELLCRLIDRMVPLVKDYDRQEQYYASVTSKILRLKQKHESGNEEFKDPEMQFQRMKDYSTKELVLFILETEKLNIKTELVCTQRVTGGVMRAPIRCLRAFLNCNSIYHSEKVELHKNGVLCMTGIPIESLREDTEKARNLLQKVVEIQDSIGYKIPSKIQQQRNYKEIEGKEASFIEALNKENLSTDSRTSFKYWYLNRMIYSLPEIPSKTQSSIIQFDTSVHQELMKDRLFFWKGLQVMKTRNASCPIKALAVFTHDYPIKVEEHPLVHIVKDLYKKSTEEKVKKVYKSIFDCESDGEEVEVSFDSEAFVEDLRSKAILAGLIPDMITSDNNYMEFSQRFYSSKFERPDQDSQMDNEPLVKAISGIDSSKEYIEMLDRLKSKNDFFRLRLATIAYDLDTHGYEYRFTMNEVKTGRFITVLALEKEIRSSNVEVGISVGGVLFNGGFVPSMVRIIE</sequence>
<keyword evidence="2" id="KW-1185">Reference proteome</keyword>
<dbReference type="AlphaFoldDB" id="A0AAD1U1E9"/>
<organism evidence="1 2">
    <name type="scientific">Euplotes crassus</name>
    <dbReference type="NCBI Taxonomy" id="5936"/>
    <lineage>
        <taxon>Eukaryota</taxon>
        <taxon>Sar</taxon>
        <taxon>Alveolata</taxon>
        <taxon>Ciliophora</taxon>
        <taxon>Intramacronucleata</taxon>
        <taxon>Spirotrichea</taxon>
        <taxon>Hypotrichia</taxon>
        <taxon>Euplotida</taxon>
        <taxon>Euplotidae</taxon>
        <taxon>Moneuplotes</taxon>
    </lineage>
</organism>
<evidence type="ECO:0000313" key="1">
    <source>
        <dbReference type="EMBL" id="CAI2360205.1"/>
    </source>
</evidence>
<proteinExistence type="predicted"/>
<protein>
    <submittedName>
        <fullName evidence="1">Uncharacterized protein</fullName>
    </submittedName>
</protein>
<dbReference type="EMBL" id="CAMPGE010001421">
    <property type="protein sequence ID" value="CAI2360205.1"/>
    <property type="molecule type" value="Genomic_DNA"/>
</dbReference>